<evidence type="ECO:0000256" key="5">
    <source>
        <dbReference type="ARBA" id="ARBA00022737"/>
    </source>
</evidence>
<gene>
    <name evidence="12" type="ORF">DEACI_2806</name>
    <name evidence="11" type="ORF">DEACI_3109</name>
</gene>
<evidence type="ECO:0000313" key="12">
    <source>
        <dbReference type="EMBL" id="CEJ08330.1"/>
    </source>
</evidence>
<evidence type="ECO:0000259" key="10">
    <source>
        <dbReference type="PROSITE" id="PS50893"/>
    </source>
</evidence>
<dbReference type="GO" id="GO:0005524">
    <property type="term" value="F:ATP binding"/>
    <property type="evidence" value="ECO:0007669"/>
    <property type="project" value="UniProtKB-KW"/>
</dbReference>
<evidence type="ECO:0000256" key="2">
    <source>
        <dbReference type="ARBA" id="ARBA00022448"/>
    </source>
</evidence>
<dbReference type="InterPro" id="IPR003593">
    <property type="entry name" value="AAA+_ATPase"/>
</dbReference>
<dbReference type="EMBL" id="LR746496">
    <property type="protein sequence ID" value="CAA7602435.1"/>
    <property type="molecule type" value="Genomic_DNA"/>
</dbReference>
<protein>
    <submittedName>
        <fullName evidence="11">ABC transporter</fullName>
        <ecNumber evidence="11">3.6.1.3</ecNumber>
    </submittedName>
    <submittedName>
        <fullName evidence="12">Xylose import ATP-binding protein XylG</fullName>
        <ecNumber evidence="12">3.6.3.17</ecNumber>
    </submittedName>
</protein>
<feature type="domain" description="ABC transporter" evidence="10">
    <location>
        <begin position="264"/>
        <end position="509"/>
    </location>
</feature>
<evidence type="ECO:0000313" key="13">
    <source>
        <dbReference type="Proteomes" id="UP001071230"/>
    </source>
</evidence>
<evidence type="ECO:0000256" key="4">
    <source>
        <dbReference type="ARBA" id="ARBA00022597"/>
    </source>
</evidence>
<keyword evidence="7 12" id="KW-0067">ATP-binding</keyword>
<keyword evidence="4" id="KW-0762">Sugar transport</keyword>
<evidence type="ECO:0000256" key="1">
    <source>
        <dbReference type="ARBA" id="ARBA00004202"/>
    </source>
</evidence>
<name>A0A8S0Y3U8_9FIRM</name>
<dbReference type="NCBIfam" id="NF010069">
    <property type="entry name" value="PRK13549.1"/>
    <property type="match status" value="1"/>
</dbReference>
<dbReference type="SMART" id="SM00382">
    <property type="entry name" value="AAA"/>
    <property type="match status" value="2"/>
</dbReference>
<dbReference type="PANTHER" id="PTHR43790:SF1">
    <property type="entry name" value="XYLOSE IMPORT ATP-BINDING PROTEIN XYLG"/>
    <property type="match status" value="1"/>
</dbReference>
<keyword evidence="3" id="KW-1003">Cell membrane</keyword>
<feature type="domain" description="ABC transporter" evidence="10">
    <location>
        <begin position="10"/>
        <end position="247"/>
    </location>
</feature>
<dbReference type="PROSITE" id="PS50893">
    <property type="entry name" value="ABC_TRANSPORTER_2"/>
    <property type="match status" value="2"/>
</dbReference>
<dbReference type="GO" id="GO:0005886">
    <property type="term" value="C:plasma membrane"/>
    <property type="evidence" value="ECO:0007669"/>
    <property type="project" value="UniProtKB-SubCell"/>
</dbReference>
<dbReference type="InterPro" id="IPR003439">
    <property type="entry name" value="ABC_transporter-like_ATP-bd"/>
</dbReference>
<evidence type="ECO:0000256" key="9">
    <source>
        <dbReference type="ARBA" id="ARBA00023136"/>
    </source>
</evidence>
<dbReference type="FunFam" id="3.40.50.300:FF:000127">
    <property type="entry name" value="Ribose import ATP-binding protein RbsA"/>
    <property type="match status" value="1"/>
</dbReference>
<dbReference type="EC" id="3.6.1.3" evidence="11"/>
<reference evidence="11" key="2">
    <citation type="submission" date="2020-01" db="EMBL/GenBank/DDBJ databases">
        <authorList>
            <person name="Hornung B."/>
        </authorList>
    </citation>
    <scope>NUCLEOTIDE SEQUENCE</scope>
    <source>
        <strain evidence="11">PacBioINE</strain>
    </source>
</reference>
<dbReference type="InterPro" id="IPR017871">
    <property type="entry name" value="ABC_transporter-like_CS"/>
</dbReference>
<dbReference type="GO" id="GO:0016887">
    <property type="term" value="F:ATP hydrolysis activity"/>
    <property type="evidence" value="ECO:0007669"/>
    <property type="project" value="InterPro"/>
</dbReference>
<keyword evidence="6" id="KW-0547">Nucleotide-binding</keyword>
<dbReference type="CDD" id="cd03215">
    <property type="entry name" value="ABC_Carb_Monos_II"/>
    <property type="match status" value="1"/>
</dbReference>
<keyword evidence="8" id="KW-1278">Translocase</keyword>
<dbReference type="AlphaFoldDB" id="A0A8S0Y3U8"/>
<dbReference type="EMBL" id="CDGJ01000081">
    <property type="protein sequence ID" value="CEJ08330.1"/>
    <property type="molecule type" value="Genomic_DNA"/>
</dbReference>
<dbReference type="Gene3D" id="3.40.50.300">
    <property type="entry name" value="P-loop containing nucleotide triphosphate hydrolases"/>
    <property type="match status" value="2"/>
</dbReference>
<dbReference type="KEGG" id="aacx:DEACI_3109"/>
<dbReference type="Pfam" id="PF00005">
    <property type="entry name" value="ABC_tran"/>
    <property type="match status" value="2"/>
</dbReference>
<dbReference type="CDD" id="cd03216">
    <property type="entry name" value="ABC_Carb_Monos_I"/>
    <property type="match status" value="1"/>
</dbReference>
<keyword evidence="13" id="KW-1185">Reference proteome</keyword>
<keyword evidence="5" id="KW-0677">Repeat</keyword>
<evidence type="ECO:0000256" key="6">
    <source>
        <dbReference type="ARBA" id="ARBA00022741"/>
    </source>
</evidence>
<accession>A0A8S0Y3U8</accession>
<reference evidence="12" key="1">
    <citation type="submission" date="2014-11" db="EMBL/GenBank/DDBJ databases">
        <authorList>
            <person name="Hornung B.V."/>
        </authorList>
    </citation>
    <scope>NUCLEOTIDE SEQUENCE</scope>
    <source>
        <strain evidence="12">INE</strain>
    </source>
</reference>
<dbReference type="InterPro" id="IPR050107">
    <property type="entry name" value="ABC_carbohydrate_import_ATPase"/>
</dbReference>
<keyword evidence="2" id="KW-0813">Transport</keyword>
<dbReference type="InterPro" id="IPR027417">
    <property type="entry name" value="P-loop_NTPase"/>
</dbReference>
<proteinExistence type="predicted"/>
<keyword evidence="11" id="KW-0378">Hydrolase</keyword>
<dbReference type="Proteomes" id="UP000836597">
    <property type="component" value="Chromosome"/>
</dbReference>
<dbReference type="SUPFAM" id="SSF52540">
    <property type="entry name" value="P-loop containing nucleoside triphosphate hydrolases"/>
    <property type="match status" value="2"/>
</dbReference>
<evidence type="ECO:0000256" key="7">
    <source>
        <dbReference type="ARBA" id="ARBA00022840"/>
    </source>
</evidence>
<evidence type="ECO:0000256" key="3">
    <source>
        <dbReference type="ARBA" id="ARBA00022475"/>
    </source>
</evidence>
<evidence type="ECO:0000256" key="8">
    <source>
        <dbReference type="ARBA" id="ARBA00022967"/>
    </source>
</evidence>
<keyword evidence="9" id="KW-0472">Membrane</keyword>
<dbReference type="RefSeq" id="WP_240985804.1">
    <property type="nucleotide sequence ID" value="NZ_CDGJ01000081.1"/>
</dbReference>
<evidence type="ECO:0000313" key="11">
    <source>
        <dbReference type="EMBL" id="CAA7602435.1"/>
    </source>
</evidence>
<sequence>MDRIQSDYVLEMVGIKKEFAGVKALEDVNLRVKWGEVHALVGENGAGKSTLMKILSGMYPAGEYEGRIFIRGAEQSFRSLKDSEKTGMAIIFQELTLVKQMTVSENIFLGNEIARRGIVDWNNTYELTKRALREVRLELNPSTKVKNLGIGQQQLVEIAKAISKNAEILILDEPTAALTETESANLLQIVLELKKKGVTCIYISHKLSEVLQIADTITVLRDGRTIATESAENMSENKIISLMVGRELTQRFPRREHVPGPVILKVKDLTVHDPDVPDKVALRGISFEARQGEILGVAGLMGAGRTELATSIFGTYGRGISGEIFLDGKKLKPGTPREAIKSGLGYVSEDRKNNGLVLMMDIKNNVMLASYESVTKLKVINQNEVIRHSNHFVSSLRIKTPTLEQRVQNLSGGNQQKVVLSKWLMTNPKVLIMDEPTRGIDVGAKYEIYHIMNDLVKQRVSIIMISSELPEILGMSDRIIVMHEGRIVAEMAASEATQEKIMSYATGGMKRG</sequence>
<dbReference type="PANTHER" id="PTHR43790">
    <property type="entry name" value="CARBOHYDRATE TRANSPORT ATP-BINDING PROTEIN MG119-RELATED"/>
    <property type="match status" value="1"/>
</dbReference>
<dbReference type="EC" id="3.6.3.17" evidence="12"/>
<organism evidence="11">
    <name type="scientific">Acididesulfobacillus acetoxydans</name>
    <dbReference type="NCBI Taxonomy" id="1561005"/>
    <lineage>
        <taxon>Bacteria</taxon>
        <taxon>Bacillati</taxon>
        <taxon>Bacillota</taxon>
        <taxon>Clostridia</taxon>
        <taxon>Eubacteriales</taxon>
        <taxon>Peptococcaceae</taxon>
        <taxon>Acididesulfobacillus</taxon>
    </lineage>
</organism>
<dbReference type="Proteomes" id="UP001071230">
    <property type="component" value="Unassembled WGS sequence"/>
</dbReference>
<dbReference type="PROSITE" id="PS00211">
    <property type="entry name" value="ABC_TRANSPORTER_1"/>
    <property type="match status" value="1"/>
</dbReference>
<comment type="subcellular location">
    <subcellularLocation>
        <location evidence="1">Cell membrane</location>
        <topology evidence="1">Peripheral membrane protein</topology>
    </subcellularLocation>
</comment>